<feature type="non-terminal residue" evidence="1">
    <location>
        <position position="1"/>
    </location>
</feature>
<keyword evidence="2" id="KW-1185">Reference proteome</keyword>
<proteinExistence type="predicted"/>
<evidence type="ECO:0008006" key="3">
    <source>
        <dbReference type="Google" id="ProtNLM"/>
    </source>
</evidence>
<feature type="non-terminal residue" evidence="1">
    <location>
        <position position="895"/>
    </location>
</feature>
<evidence type="ECO:0000313" key="1">
    <source>
        <dbReference type="EMBL" id="PZT47190.1"/>
    </source>
</evidence>
<sequence length="895" mass="95237">PSIIAGLLQGNNNNVFIVNPSGVIVTESGSINANKFGISTSAIDTDTLNAFKEANEDNTLASFSPVFKSNSTRGDIINKGSINAGNVKLVGNRVILQAGVNLQEDGKIGVNKINTNNINIEGNTINIDVATLENNPTLNLKANKDGNLYLSATGYYYNTNAWNNTYSSFTNIKDTHNQYISIGSDVDWWHFAKGWNEYDLNNEEVGKAFRETASEYRLTNNIDFGANCDSKGNCTGQNYANYWIDFNDDGIKQDDERTSMMIGYYLYKGVSGGPSLLIDKSFNKAFNGQGYTLKNINIDTSKIENARNVGIFATVGNGAKFSNINIDYGNGGIKALEEYSIGVGGFVGMATLGSGEIEFSNITLKNISSIETVKNPKYANGGYSGYLEIGGFLGSSSKTTIDSINVSNVAIDKIGTIKRGGDIDAYLGGFTPSAKGKFNNISITNVGSIISSTPDDFYEVGRGSGFGNISGEGSNIIIKNINFIDGSGFGSASGEFSNIKISNIGKLVGSHYGFVEIGGFGGSASGKFDNISISNIGSIIGGSGFATLINGGKFSNISISDIGSISGDNSGRGLYVGGFAGKIDGGTFENISISNIGDIIINSSRGVYANAGGFAGKINGGTFKNISINNIGDIKAFGGTDIDEVSAGGFVGTIYGKNPVFENIVLNGIGSIEAVDMEKETDSECSICTGSGIIDATAGGFAGFVFTSKDTPAKFSNIYIKFKEGATIKTSGKDNSNDIDPWESAVGQFIGVAGDYTEESTTHSDTGIQQDNINLYYSSNSEIKDLEEIGKKYTKFEIIGNPITTSNNLDNFNQDVKDGITSIKEDAKGNLIFTNDSSVTEPTIIPPTSNQDTYLNTKDTYTKIDLEGNNFSKEILDLILKDFYNEKIIIDLQKS</sequence>
<dbReference type="InterPro" id="IPR012334">
    <property type="entry name" value="Pectin_lyas_fold"/>
</dbReference>
<reference evidence="1 2" key="1">
    <citation type="submission" date="2017-03" db="EMBL/GenBank/DDBJ databases">
        <title>Genomic and clinical evidence uncovers the enterohepatic species Helicobacter valdiviensis as a potential human intestinal pathogen.</title>
        <authorList>
            <person name="Fresia P."/>
            <person name="Jara R."/>
            <person name="Sierra R."/>
            <person name="Ferres I."/>
            <person name="Greif G."/>
            <person name="Iraola G."/>
            <person name="Collado L."/>
        </authorList>
    </citation>
    <scope>NUCLEOTIDE SEQUENCE [LARGE SCALE GENOMIC DNA]</scope>
    <source>
        <strain evidence="1 2">WBE14</strain>
    </source>
</reference>
<dbReference type="RefSeq" id="WP_111230712.1">
    <property type="nucleotide sequence ID" value="NZ_NBIU01000068.1"/>
</dbReference>
<protein>
    <recommendedName>
        <fullName evidence="3">Filamentous haemagglutinin FhaB/tRNA nuclease CdiA-like TPS domain-containing protein</fullName>
    </recommendedName>
</protein>
<name>A0A2W6NE24_9HELI</name>
<dbReference type="EMBL" id="NBIU01000068">
    <property type="protein sequence ID" value="PZT47190.1"/>
    <property type="molecule type" value="Genomic_DNA"/>
</dbReference>
<dbReference type="Proteomes" id="UP000249746">
    <property type="component" value="Unassembled WGS sequence"/>
</dbReference>
<accession>A0A2W6NE24</accession>
<organism evidence="1 2">
    <name type="scientific">Helicobacter valdiviensis</name>
    <dbReference type="NCBI Taxonomy" id="1458358"/>
    <lineage>
        <taxon>Bacteria</taxon>
        <taxon>Pseudomonadati</taxon>
        <taxon>Campylobacterota</taxon>
        <taxon>Epsilonproteobacteria</taxon>
        <taxon>Campylobacterales</taxon>
        <taxon>Helicobacteraceae</taxon>
        <taxon>Helicobacter</taxon>
    </lineage>
</organism>
<evidence type="ECO:0000313" key="2">
    <source>
        <dbReference type="Proteomes" id="UP000249746"/>
    </source>
</evidence>
<dbReference type="AlphaFoldDB" id="A0A2W6NE24"/>
<comment type="caution">
    <text evidence="1">The sequence shown here is derived from an EMBL/GenBank/DDBJ whole genome shotgun (WGS) entry which is preliminary data.</text>
</comment>
<gene>
    <name evidence="1" type="ORF">B6S12_10390</name>
</gene>
<dbReference type="Gene3D" id="2.160.20.10">
    <property type="entry name" value="Single-stranded right-handed beta-helix, Pectin lyase-like"/>
    <property type="match status" value="1"/>
</dbReference>